<protein>
    <submittedName>
        <fullName evidence="1">Uncharacterized protein</fullName>
    </submittedName>
</protein>
<sequence length="376" mass="40960">MLPLLCVQLLAASPSGTQVASNTTALEYGWSFACCIKTDAKDKAKCQEKIAVAYLSDGLPAEAHDLAQQIEGWRRGVLHADLAAYYAEHGNDVEALKSLARAKLDLRTESEWRKERIEQHIELAQAYMGMLPDAEATGGKPNEWLQIYAELSSANPESWSNSLAPLLSMNLEVPAEEWEFNIWSTQQYLSLSQHTALDQDARRLVLKKAYESAGLVPGWKSFDFKLQVIRALAPAGEKTNAGEWLDAVAAQLMGLRLPDFVKVPLLIQAAEAATACGRSDAFQDVAGMAEELIETLQAIEQPAALAQLAKAYANAGMKPKSIEGYDRALEIASALENPRPRAMAYVDICLAFDGTEGIALGSFSDRLDTGLKGFNP</sequence>
<keyword evidence="2" id="KW-1185">Reference proteome</keyword>
<reference evidence="1 2" key="1">
    <citation type="submission" date="2019-04" db="EMBL/GenBank/DDBJ databases">
        <authorList>
            <person name="Van Vliet M D."/>
        </authorList>
    </citation>
    <scope>NUCLEOTIDE SEQUENCE [LARGE SCALE GENOMIC DNA]</scope>
    <source>
        <strain evidence="1 2">F21</strain>
    </source>
</reference>
<proteinExistence type="predicted"/>
<accession>A0A6C2UQ18</accession>
<gene>
    <name evidence="1" type="ORF">SCARR_03480</name>
</gene>
<dbReference type="InterPro" id="IPR011990">
    <property type="entry name" value="TPR-like_helical_dom_sf"/>
</dbReference>
<dbReference type="Gene3D" id="1.25.40.10">
    <property type="entry name" value="Tetratricopeptide repeat domain"/>
    <property type="match status" value="1"/>
</dbReference>
<evidence type="ECO:0000313" key="2">
    <source>
        <dbReference type="Proteomes" id="UP000346198"/>
    </source>
</evidence>
<dbReference type="EMBL" id="CAAHFH010000002">
    <property type="protein sequence ID" value="VGO21407.1"/>
    <property type="molecule type" value="Genomic_DNA"/>
</dbReference>
<dbReference type="AlphaFoldDB" id="A0A6C2UQ18"/>
<organism evidence="1 2">
    <name type="scientific">Pontiella sulfatireligans</name>
    <dbReference type="NCBI Taxonomy" id="2750658"/>
    <lineage>
        <taxon>Bacteria</taxon>
        <taxon>Pseudomonadati</taxon>
        <taxon>Kiritimatiellota</taxon>
        <taxon>Kiritimatiellia</taxon>
        <taxon>Kiritimatiellales</taxon>
        <taxon>Pontiellaceae</taxon>
        <taxon>Pontiella</taxon>
    </lineage>
</organism>
<name>A0A6C2UQ18_9BACT</name>
<dbReference type="SUPFAM" id="SSF48452">
    <property type="entry name" value="TPR-like"/>
    <property type="match status" value="1"/>
</dbReference>
<evidence type="ECO:0000313" key="1">
    <source>
        <dbReference type="EMBL" id="VGO21407.1"/>
    </source>
</evidence>
<dbReference type="Proteomes" id="UP000346198">
    <property type="component" value="Unassembled WGS sequence"/>
</dbReference>